<gene>
    <name evidence="2" type="ORF">HD556DRAFT_1306526</name>
</gene>
<evidence type="ECO:0000256" key="1">
    <source>
        <dbReference type="SAM" id="MobiDB-lite"/>
    </source>
</evidence>
<feature type="region of interest" description="Disordered" evidence="1">
    <location>
        <begin position="184"/>
        <end position="203"/>
    </location>
</feature>
<dbReference type="EMBL" id="JABBWE010000016">
    <property type="protein sequence ID" value="KAG1797364.1"/>
    <property type="molecule type" value="Genomic_DNA"/>
</dbReference>
<sequence length="486" mass="54679">MNLTLHADYCRLHAGFFLLYACGIMQALDTIIVDTIAVVTRVFRMGVGDTVMLVVDSPVWMVEARLNLKFEKLSFQHVSINPGLPIHGIFASLRQPNRNELQPAPVNYESPLYSINPWPGLHEDDSRPGPDLYANSFYPEAPPTLQFDQTRPPATSYHDPVPNPLPEVPAVNWVQGLFDNLGTSDSQAGYQEAGPSGSSQNPNILPKFTFNDNIAYTSLLTSRIPSRPVRRIKPYDRNRPSRGARCRNPNQGEDEIVEAMYCSIFDEAFMPEPHEVIEMARKIFQHWTHTLITTSVSPMELTRAWVVLEYQIPLYTQTMPVVKLFVEGLIRDYAYLKGPISVLGIISNLPFGHRAVIGFVKHLLFHDRQYWRYISPTKNVEPLLAYSSTLHTWGLNELSTGCFSALKFDTIARQPTNHGSGSAAAVSPTTNSFHSRDAIDANAELVKSWQRLPVRTRSSDTSVRSPRQKRQCLAIFESSDSSVRHA</sequence>
<evidence type="ECO:0000313" key="3">
    <source>
        <dbReference type="Proteomes" id="UP000719766"/>
    </source>
</evidence>
<name>A0A9P7DKW7_9AGAM</name>
<comment type="caution">
    <text evidence="2">The sequence shown here is derived from an EMBL/GenBank/DDBJ whole genome shotgun (WGS) entry which is preliminary data.</text>
</comment>
<dbReference type="GeneID" id="64593687"/>
<organism evidence="2 3">
    <name type="scientific">Suillus plorans</name>
    <dbReference type="NCBI Taxonomy" id="116603"/>
    <lineage>
        <taxon>Eukaryota</taxon>
        <taxon>Fungi</taxon>
        <taxon>Dikarya</taxon>
        <taxon>Basidiomycota</taxon>
        <taxon>Agaricomycotina</taxon>
        <taxon>Agaricomycetes</taxon>
        <taxon>Agaricomycetidae</taxon>
        <taxon>Boletales</taxon>
        <taxon>Suillineae</taxon>
        <taxon>Suillaceae</taxon>
        <taxon>Suillus</taxon>
    </lineage>
</organism>
<dbReference type="RefSeq" id="XP_041162474.1">
    <property type="nucleotide sequence ID" value="XM_041299923.1"/>
</dbReference>
<evidence type="ECO:0000313" key="2">
    <source>
        <dbReference type="EMBL" id="KAG1797364.1"/>
    </source>
</evidence>
<dbReference type="OrthoDB" id="2682067at2759"/>
<dbReference type="AlphaFoldDB" id="A0A9P7DKW7"/>
<protein>
    <submittedName>
        <fullName evidence="2">Uncharacterized protein</fullName>
    </submittedName>
</protein>
<accession>A0A9P7DKW7</accession>
<reference evidence="2" key="1">
    <citation type="journal article" date="2020" name="New Phytol.">
        <title>Comparative genomics reveals dynamic genome evolution in host specialist ectomycorrhizal fungi.</title>
        <authorList>
            <person name="Lofgren L.A."/>
            <person name="Nguyen N.H."/>
            <person name="Vilgalys R."/>
            <person name="Ruytinx J."/>
            <person name="Liao H.L."/>
            <person name="Branco S."/>
            <person name="Kuo A."/>
            <person name="LaButti K."/>
            <person name="Lipzen A."/>
            <person name="Andreopoulos W."/>
            <person name="Pangilinan J."/>
            <person name="Riley R."/>
            <person name="Hundley H."/>
            <person name="Na H."/>
            <person name="Barry K."/>
            <person name="Grigoriev I.V."/>
            <person name="Stajich J.E."/>
            <person name="Kennedy P.G."/>
        </authorList>
    </citation>
    <scope>NUCLEOTIDE SEQUENCE</scope>
    <source>
        <strain evidence="2">S12</strain>
    </source>
</reference>
<proteinExistence type="predicted"/>
<keyword evidence="3" id="KW-1185">Reference proteome</keyword>
<dbReference type="Proteomes" id="UP000719766">
    <property type="component" value="Unassembled WGS sequence"/>
</dbReference>